<evidence type="ECO:0000259" key="1">
    <source>
        <dbReference type="Pfam" id="PF03358"/>
    </source>
</evidence>
<feature type="domain" description="NADPH-dependent FMN reductase-like" evidence="1">
    <location>
        <begin position="7"/>
        <end position="151"/>
    </location>
</feature>
<dbReference type="InterPro" id="IPR005025">
    <property type="entry name" value="FMN_Rdtase-like_dom"/>
</dbReference>
<dbReference type="GO" id="GO:0016491">
    <property type="term" value="F:oxidoreductase activity"/>
    <property type="evidence" value="ECO:0007669"/>
    <property type="project" value="InterPro"/>
</dbReference>
<dbReference type="Pfam" id="PF03358">
    <property type="entry name" value="FMN_red"/>
    <property type="match status" value="1"/>
</dbReference>
<protein>
    <submittedName>
        <fullName evidence="2">Oxidoreductase</fullName>
    </submittedName>
</protein>
<dbReference type="SUPFAM" id="SSF52218">
    <property type="entry name" value="Flavoproteins"/>
    <property type="match status" value="1"/>
</dbReference>
<proteinExistence type="predicted"/>
<dbReference type="InterPro" id="IPR050712">
    <property type="entry name" value="NAD(P)H-dep_reductase"/>
</dbReference>
<reference evidence="2 3" key="1">
    <citation type="journal article" date="2015" name="Genome Announc.">
        <title>Expanding the biotechnology potential of lactobacilli through comparative genomics of 213 strains and associated genera.</title>
        <authorList>
            <person name="Sun Z."/>
            <person name="Harris H.M."/>
            <person name="McCann A."/>
            <person name="Guo C."/>
            <person name="Argimon S."/>
            <person name="Zhang W."/>
            <person name="Yang X."/>
            <person name="Jeffery I.B."/>
            <person name="Cooney J.C."/>
            <person name="Kagawa T.F."/>
            <person name="Liu W."/>
            <person name="Song Y."/>
            <person name="Salvetti E."/>
            <person name="Wrobel A."/>
            <person name="Rasinkangas P."/>
            <person name="Parkhill J."/>
            <person name="Rea M.C."/>
            <person name="O'Sullivan O."/>
            <person name="Ritari J."/>
            <person name="Douillard F.P."/>
            <person name="Paul Ross R."/>
            <person name="Yang R."/>
            <person name="Briner A.E."/>
            <person name="Felis G.E."/>
            <person name="de Vos W.M."/>
            <person name="Barrangou R."/>
            <person name="Klaenhammer T.R."/>
            <person name="Caufield P.W."/>
            <person name="Cui Y."/>
            <person name="Zhang H."/>
            <person name="O'Toole P.W."/>
        </authorList>
    </citation>
    <scope>NUCLEOTIDE SEQUENCE [LARGE SCALE GENOMIC DNA]</scope>
    <source>
        <strain evidence="2 3">DSM 20314</strain>
    </source>
</reference>
<dbReference type="EMBL" id="AZCU01000003">
    <property type="protein sequence ID" value="KRK26330.1"/>
    <property type="molecule type" value="Genomic_DNA"/>
</dbReference>
<organism evidence="2 3">
    <name type="scientific">Lactiplantibacillus pentosus DSM 20314</name>
    <dbReference type="NCBI Taxonomy" id="1423791"/>
    <lineage>
        <taxon>Bacteria</taxon>
        <taxon>Bacillati</taxon>
        <taxon>Bacillota</taxon>
        <taxon>Bacilli</taxon>
        <taxon>Lactobacillales</taxon>
        <taxon>Lactobacillaceae</taxon>
        <taxon>Lactiplantibacillus</taxon>
    </lineage>
</organism>
<gene>
    <name evidence="2" type="ORF">FD24_GL002060</name>
</gene>
<dbReference type="Proteomes" id="UP000051020">
    <property type="component" value="Unassembled WGS sequence"/>
</dbReference>
<sequence length="210" mass="23578">MEGTDIMKFVGIIGTNATQSTNRQLLQYMQRHFEQQATIEICEIKDLPAFNEPDDRTAPSTVQQLSDKINAADGVIFATPEYDHSIPAVLKSAIEWLSYTTRPLINKPVMIVGASNGSLGTSRAQAHLRQILEAPELKALVMPNVEYLLGRSLQAFDDQGNLTYPDKVQELDNAFDEFVDFVDLTTKIMPSSQFFEKSKQFSWKQVTGEE</sequence>
<dbReference type="GO" id="GO:0005829">
    <property type="term" value="C:cytosol"/>
    <property type="evidence" value="ECO:0007669"/>
    <property type="project" value="TreeGrafter"/>
</dbReference>
<evidence type="ECO:0000313" key="2">
    <source>
        <dbReference type="EMBL" id="KRK26330.1"/>
    </source>
</evidence>
<accession>A0A837RF43</accession>
<dbReference type="GO" id="GO:0010181">
    <property type="term" value="F:FMN binding"/>
    <property type="evidence" value="ECO:0007669"/>
    <property type="project" value="TreeGrafter"/>
</dbReference>
<dbReference type="Gene3D" id="3.40.50.360">
    <property type="match status" value="1"/>
</dbReference>
<dbReference type="InterPro" id="IPR029039">
    <property type="entry name" value="Flavoprotein-like_sf"/>
</dbReference>
<name>A0A837RF43_LACPE</name>
<dbReference type="PANTHER" id="PTHR30543">
    <property type="entry name" value="CHROMATE REDUCTASE"/>
    <property type="match status" value="1"/>
</dbReference>
<evidence type="ECO:0000313" key="3">
    <source>
        <dbReference type="Proteomes" id="UP000051020"/>
    </source>
</evidence>
<comment type="caution">
    <text evidence="2">The sequence shown here is derived from an EMBL/GenBank/DDBJ whole genome shotgun (WGS) entry which is preliminary data.</text>
</comment>
<dbReference type="PANTHER" id="PTHR30543:SF21">
    <property type="entry name" value="NAD(P)H-DEPENDENT FMN REDUCTASE LOT6"/>
    <property type="match status" value="1"/>
</dbReference>
<dbReference type="AlphaFoldDB" id="A0A837RF43"/>